<dbReference type="InterPro" id="IPR036291">
    <property type="entry name" value="NAD(P)-bd_dom_sf"/>
</dbReference>
<dbReference type="eggNOG" id="COG2148">
    <property type="taxonomic scope" value="Bacteria"/>
</dbReference>
<evidence type="ECO:0000313" key="10">
    <source>
        <dbReference type="Proteomes" id="UP000010847"/>
    </source>
</evidence>
<proteinExistence type="inferred from homology"/>
<feature type="transmembrane region" description="Helical" evidence="7">
    <location>
        <begin position="109"/>
        <end position="132"/>
    </location>
</feature>
<dbReference type="EMBL" id="CP007032">
    <property type="protein sequence ID" value="AHF08084.1"/>
    <property type="molecule type" value="Genomic_DNA"/>
</dbReference>
<dbReference type="GO" id="GO:0016020">
    <property type="term" value="C:membrane"/>
    <property type="evidence" value="ECO:0007669"/>
    <property type="project" value="UniProtKB-SubCell"/>
</dbReference>
<dbReference type="GO" id="GO:0016780">
    <property type="term" value="F:phosphotransferase activity, for other substituted phosphate groups"/>
    <property type="evidence" value="ECO:0007669"/>
    <property type="project" value="TreeGrafter"/>
</dbReference>
<dbReference type="Gene3D" id="3.40.50.720">
    <property type="entry name" value="NAD(P)-binding Rossmann-like Domain"/>
    <property type="match status" value="1"/>
</dbReference>
<evidence type="ECO:0000313" key="9">
    <source>
        <dbReference type="EMBL" id="AHF08084.1"/>
    </source>
</evidence>
<comment type="similarity">
    <text evidence="2">Belongs to the bacterial sugar transferase family.</text>
</comment>
<feature type="transmembrane region" description="Helical" evidence="7">
    <location>
        <begin position="85"/>
        <end position="103"/>
    </location>
</feature>
<name>W0EFV1_9FIRM</name>
<dbReference type="Pfam" id="PF13727">
    <property type="entry name" value="CoA_binding_3"/>
    <property type="match status" value="1"/>
</dbReference>
<feature type="domain" description="Bacterial sugar transferase" evidence="8">
    <location>
        <begin position="276"/>
        <end position="455"/>
    </location>
</feature>
<evidence type="ECO:0000259" key="8">
    <source>
        <dbReference type="Pfam" id="PF02397"/>
    </source>
</evidence>
<dbReference type="SUPFAM" id="SSF51735">
    <property type="entry name" value="NAD(P)-binding Rossmann-fold domains"/>
    <property type="match status" value="1"/>
</dbReference>
<dbReference type="PANTHER" id="PTHR30576">
    <property type="entry name" value="COLANIC BIOSYNTHESIS UDP-GLUCOSE LIPID CARRIER TRANSFERASE"/>
    <property type="match status" value="1"/>
</dbReference>
<gene>
    <name evidence="9" type="ORF">DESME_14390</name>
</gene>
<organism evidence="9 10">
    <name type="scientific">Desulfitobacterium metallireducens DSM 15288</name>
    <dbReference type="NCBI Taxonomy" id="871968"/>
    <lineage>
        <taxon>Bacteria</taxon>
        <taxon>Bacillati</taxon>
        <taxon>Bacillota</taxon>
        <taxon>Clostridia</taxon>
        <taxon>Eubacteriales</taxon>
        <taxon>Desulfitobacteriaceae</taxon>
        <taxon>Desulfitobacterium</taxon>
    </lineage>
</organism>
<evidence type="ECO:0000256" key="1">
    <source>
        <dbReference type="ARBA" id="ARBA00004141"/>
    </source>
</evidence>
<reference evidence="9 10" key="1">
    <citation type="submission" date="2013-12" db="EMBL/GenBank/DDBJ databases">
        <authorList>
            <consortium name="DOE Joint Genome Institute"/>
            <person name="Smidt H."/>
            <person name="Huntemann M."/>
            <person name="Han J."/>
            <person name="Chen A."/>
            <person name="Kyrpides N."/>
            <person name="Mavromatis K."/>
            <person name="Markowitz V."/>
            <person name="Palaniappan K."/>
            <person name="Ivanova N."/>
            <person name="Schaumberg A."/>
            <person name="Pati A."/>
            <person name="Liolios K."/>
            <person name="Nordberg H.P."/>
            <person name="Cantor M.N."/>
            <person name="Hua S.X."/>
            <person name="Woyke T."/>
        </authorList>
    </citation>
    <scope>NUCLEOTIDE SEQUENCE [LARGE SCALE GENOMIC DNA]</scope>
    <source>
        <strain evidence="10">DSM 15288</strain>
    </source>
</reference>
<keyword evidence="6 7" id="KW-0472">Membrane</keyword>
<dbReference type="InterPro" id="IPR003362">
    <property type="entry name" value="Bact_transf"/>
</dbReference>
<sequence length="463" mass="54230">MIRENQKILNNFQIILDQAMVAISLLVAYWLRFLDYQDSHLSLTSYLPTLILLVPLQFFLYYLLGLYEPRRRKSLSFEIVKVIQANFLSMLILFSLLYLIKAIDYSRQVIILFEIITSILTTIERIVLRIFLNHIRRQGYNKKHVLVIGTGRLARRLIRKLKENSYLGYEITGVIDDDTTIGKKLEEVSILGEIRELETLIRTLKIDDIFITISTKNYDKFRQIIHVCEKSGVRTQIVPDYAQFIPAKPEIDEIDGIPLINIRHVPLDNFIKTFSKRTFDIVSSFLGISICLPLFALIAISVKLDSPGPVFFAQERVGLNKKSFMMYKFRSMKVQSTENSDHVWTTEEDQRKTRLGGLLRKTSLDELPQLWNVLIGEMSLVGPRPERPYFVKQFKERIPRYMIKHHVRPGITGWAQVNGWRGNTSIRKRIEFDIYYIENWTFMFDLKILLLTVFKGFVNKNAY</sequence>
<dbReference type="Pfam" id="PF02397">
    <property type="entry name" value="Bac_transf"/>
    <property type="match status" value="1"/>
</dbReference>
<evidence type="ECO:0000256" key="5">
    <source>
        <dbReference type="ARBA" id="ARBA00022989"/>
    </source>
</evidence>
<dbReference type="Proteomes" id="UP000010847">
    <property type="component" value="Chromosome"/>
</dbReference>
<dbReference type="InterPro" id="IPR017473">
    <property type="entry name" value="Undecaprenyl-P_gluc_Ptfrase"/>
</dbReference>
<dbReference type="NCBIfam" id="TIGR03025">
    <property type="entry name" value="EPS_sugtrans"/>
    <property type="match status" value="1"/>
</dbReference>
<dbReference type="PANTHER" id="PTHR30576:SF0">
    <property type="entry name" value="UNDECAPRENYL-PHOSPHATE N-ACETYLGALACTOSAMINYL 1-PHOSPHATE TRANSFERASE-RELATED"/>
    <property type="match status" value="1"/>
</dbReference>
<keyword evidence="3 9" id="KW-0808">Transferase</keyword>
<dbReference type="OrthoDB" id="9808602at2"/>
<dbReference type="KEGG" id="dmt:DESME_14390"/>
<comment type="subcellular location">
    <subcellularLocation>
        <location evidence="1">Membrane</location>
        <topology evidence="1">Multi-pass membrane protein</topology>
    </subcellularLocation>
</comment>
<feature type="transmembrane region" description="Helical" evidence="7">
    <location>
        <begin position="43"/>
        <end position="64"/>
    </location>
</feature>
<dbReference type="HOGENOM" id="CLU_024920_0_1_9"/>
<evidence type="ECO:0000256" key="4">
    <source>
        <dbReference type="ARBA" id="ARBA00022692"/>
    </source>
</evidence>
<dbReference type="STRING" id="871968.DESME_14390"/>
<dbReference type="RefSeq" id="WP_006718031.1">
    <property type="nucleotide sequence ID" value="NZ_CP007032.1"/>
</dbReference>
<keyword evidence="4 7" id="KW-0812">Transmembrane</keyword>
<dbReference type="InterPro" id="IPR017475">
    <property type="entry name" value="EPS_sugar_tfrase"/>
</dbReference>
<protein>
    <submittedName>
        <fullName evidence="9">UDP-phosphate glucose phosphotransferase</fullName>
    </submittedName>
</protein>
<keyword evidence="5 7" id="KW-1133">Transmembrane helix</keyword>
<dbReference type="NCBIfam" id="TIGR03023">
    <property type="entry name" value="WcaJ_sugtrans"/>
    <property type="match status" value="1"/>
</dbReference>
<keyword evidence="10" id="KW-1185">Reference proteome</keyword>
<feature type="transmembrane region" description="Helical" evidence="7">
    <location>
        <begin position="281"/>
        <end position="302"/>
    </location>
</feature>
<dbReference type="AlphaFoldDB" id="W0EFV1"/>
<evidence type="ECO:0000256" key="6">
    <source>
        <dbReference type="ARBA" id="ARBA00023136"/>
    </source>
</evidence>
<evidence type="ECO:0000256" key="7">
    <source>
        <dbReference type="SAM" id="Phobius"/>
    </source>
</evidence>
<evidence type="ECO:0000256" key="2">
    <source>
        <dbReference type="ARBA" id="ARBA00006464"/>
    </source>
</evidence>
<accession>W0EFV1</accession>
<evidence type="ECO:0000256" key="3">
    <source>
        <dbReference type="ARBA" id="ARBA00022679"/>
    </source>
</evidence>
<feature type="transmembrane region" description="Helical" evidence="7">
    <location>
        <begin position="12"/>
        <end position="31"/>
    </location>
</feature>